<organism evidence="15 16">
    <name type="scientific">Emcibacter nanhaiensis</name>
    <dbReference type="NCBI Taxonomy" id="1505037"/>
    <lineage>
        <taxon>Bacteria</taxon>
        <taxon>Pseudomonadati</taxon>
        <taxon>Pseudomonadota</taxon>
        <taxon>Alphaproteobacteria</taxon>
        <taxon>Emcibacterales</taxon>
        <taxon>Emcibacteraceae</taxon>
        <taxon>Emcibacter</taxon>
    </lineage>
</organism>
<keyword evidence="5 11" id="KW-0812">Transmembrane</keyword>
<dbReference type="PANTHER" id="PTHR32552:SF81">
    <property type="entry name" value="TONB-DEPENDENT OUTER MEMBRANE RECEPTOR"/>
    <property type="match status" value="1"/>
</dbReference>
<dbReference type="InterPro" id="IPR036942">
    <property type="entry name" value="Beta-barrel_TonB_sf"/>
</dbReference>
<evidence type="ECO:0000256" key="3">
    <source>
        <dbReference type="ARBA" id="ARBA00022452"/>
    </source>
</evidence>
<keyword evidence="16" id="KW-1185">Reference proteome</keyword>
<dbReference type="GO" id="GO:0009279">
    <property type="term" value="C:cell outer membrane"/>
    <property type="evidence" value="ECO:0007669"/>
    <property type="project" value="UniProtKB-SubCell"/>
</dbReference>
<evidence type="ECO:0000256" key="8">
    <source>
        <dbReference type="ARBA" id="ARBA00023077"/>
    </source>
</evidence>
<keyword evidence="4" id="KW-0410">Iron transport</keyword>
<comment type="similarity">
    <text evidence="11 12">Belongs to the TonB-dependent receptor family.</text>
</comment>
<name>A0A501PHB1_9PROT</name>
<comment type="caution">
    <text evidence="15">The sequence shown here is derived from an EMBL/GenBank/DDBJ whole genome shotgun (WGS) entry which is preliminary data.</text>
</comment>
<dbReference type="Pfam" id="PF00593">
    <property type="entry name" value="TonB_dep_Rec_b-barrel"/>
    <property type="match status" value="1"/>
</dbReference>
<keyword evidence="10 11" id="KW-0998">Cell outer membrane</keyword>
<comment type="subcellular location">
    <subcellularLocation>
        <location evidence="1 11">Cell outer membrane</location>
        <topology evidence="1 11">Multi-pass membrane protein</topology>
    </subcellularLocation>
</comment>
<keyword evidence="7" id="KW-0406">Ion transport</keyword>
<evidence type="ECO:0000256" key="12">
    <source>
        <dbReference type="RuleBase" id="RU003357"/>
    </source>
</evidence>
<dbReference type="Proteomes" id="UP000319148">
    <property type="component" value="Unassembled WGS sequence"/>
</dbReference>
<evidence type="ECO:0000259" key="14">
    <source>
        <dbReference type="Pfam" id="PF07715"/>
    </source>
</evidence>
<sequence>MALTGVSMAVLTQAGYAEEQAEGENTFAIEEIVITAQRKAESLQEASISVDAVNGAKLLKKGIANAKDLNKSVPALTIADGGGATSAIFIRGVGNRTTSSYIDPAVAVSYDGVYMGRASAAAGSVFFDLERVEVLKGPQGTLYGRNATGGAINILPVKPSLDEMNGFLTAGYGNYDAFQMQGAINAPLSDTVALRVAGNYSKRDGFNKDGTSDEDTHGFRAQLLFQPNDNLSVRIGADYTKIGGVGPGSTYEGNYSSDGEGGYTLVPSGLDIDEGMNTEAGNAYRNTLLGAPAFDFFNDIQDDWYQDNKYYGVNAEINYTIDGGTFTIIPAWRRVDQDSKWGLPSFNSGWIQERDEQYSVEARFTSDSEGPLNYIVGGYFFNEEVEGNNTFNQEFVLPLQEYLQETTAWAAFGQLTYDVTDTFRVIGGIRYTDDKKDFDGLIENFITFCGGLPPSNVVPPASFATCAGNMPHYPTLDNPQQAFDWLHANGWVDPAITYTPGSVQVLPLLNGAGTILKTYEPVNDTYNNTKVTWRAAMEWDVSDDSMLYASFETGYRSGGFQLAEGIPTYEPEYIDAWTIGSKNRFLDGRLQLNAELFWWDYKDQQITYFTISNSALVSLTDNVGQATSKGADIDLIWAATENTIINAKVQYLDATYDDLHFFTASPRDNINCPYTYTGEIADGAEIKDFDCSGNQAIYSPKWSINLGIEQTFPIGDYNLIASVDTRWRDDQWGGFEQIEHEFIEAHFVTSADLTFEPVDGKWSVTAYIHNIEDTRHRATTQAAPTGQAVTVFGAPMTYGVRLSANF</sequence>
<keyword evidence="8 12" id="KW-0798">TonB box</keyword>
<accession>A0A501PHB1</accession>
<evidence type="ECO:0000256" key="5">
    <source>
        <dbReference type="ARBA" id="ARBA00022692"/>
    </source>
</evidence>
<dbReference type="GO" id="GO:0006826">
    <property type="term" value="P:iron ion transport"/>
    <property type="evidence" value="ECO:0007669"/>
    <property type="project" value="UniProtKB-KW"/>
</dbReference>
<keyword evidence="2 11" id="KW-0813">Transport</keyword>
<evidence type="ECO:0000256" key="2">
    <source>
        <dbReference type="ARBA" id="ARBA00022448"/>
    </source>
</evidence>
<dbReference type="OrthoDB" id="7614057at2"/>
<keyword evidence="6" id="KW-0408">Iron</keyword>
<dbReference type="PANTHER" id="PTHR32552">
    <property type="entry name" value="FERRICHROME IRON RECEPTOR-RELATED"/>
    <property type="match status" value="1"/>
</dbReference>
<evidence type="ECO:0000256" key="7">
    <source>
        <dbReference type="ARBA" id="ARBA00023065"/>
    </source>
</evidence>
<evidence type="ECO:0000256" key="1">
    <source>
        <dbReference type="ARBA" id="ARBA00004571"/>
    </source>
</evidence>
<evidence type="ECO:0000256" key="4">
    <source>
        <dbReference type="ARBA" id="ARBA00022496"/>
    </source>
</evidence>
<evidence type="ECO:0000256" key="6">
    <source>
        <dbReference type="ARBA" id="ARBA00023004"/>
    </source>
</evidence>
<feature type="domain" description="TonB-dependent receptor plug" evidence="14">
    <location>
        <begin position="43"/>
        <end position="151"/>
    </location>
</feature>
<dbReference type="InterPro" id="IPR000531">
    <property type="entry name" value="Beta-barrel_TonB"/>
</dbReference>
<dbReference type="EMBL" id="VFIY01000015">
    <property type="protein sequence ID" value="TPD59246.1"/>
    <property type="molecule type" value="Genomic_DNA"/>
</dbReference>
<dbReference type="AlphaFoldDB" id="A0A501PHB1"/>
<dbReference type="SUPFAM" id="SSF56935">
    <property type="entry name" value="Porins"/>
    <property type="match status" value="1"/>
</dbReference>
<evidence type="ECO:0000256" key="10">
    <source>
        <dbReference type="ARBA" id="ARBA00023237"/>
    </source>
</evidence>
<keyword evidence="3 11" id="KW-1134">Transmembrane beta strand</keyword>
<evidence type="ECO:0000259" key="13">
    <source>
        <dbReference type="Pfam" id="PF00593"/>
    </source>
</evidence>
<gene>
    <name evidence="15" type="ORF">FIV46_12450</name>
</gene>
<evidence type="ECO:0000313" key="16">
    <source>
        <dbReference type="Proteomes" id="UP000319148"/>
    </source>
</evidence>
<dbReference type="InterPro" id="IPR039426">
    <property type="entry name" value="TonB-dep_rcpt-like"/>
</dbReference>
<dbReference type="PROSITE" id="PS52016">
    <property type="entry name" value="TONB_DEPENDENT_REC_3"/>
    <property type="match status" value="1"/>
</dbReference>
<reference evidence="16" key="1">
    <citation type="submission" date="2019-06" db="EMBL/GenBank/DDBJ databases">
        <title>The complete genome of Emcibacter congregatus ZYLT.</title>
        <authorList>
            <person name="Zhao Z."/>
        </authorList>
    </citation>
    <scope>NUCLEOTIDE SEQUENCE [LARGE SCALE GENOMIC DNA]</scope>
    <source>
        <strain evidence="16">MCCC 1A06723</strain>
    </source>
</reference>
<evidence type="ECO:0000256" key="11">
    <source>
        <dbReference type="PROSITE-ProRule" id="PRU01360"/>
    </source>
</evidence>
<dbReference type="InterPro" id="IPR012910">
    <property type="entry name" value="Plug_dom"/>
</dbReference>
<dbReference type="Gene3D" id="2.40.170.20">
    <property type="entry name" value="TonB-dependent receptor, beta-barrel domain"/>
    <property type="match status" value="2"/>
</dbReference>
<keyword evidence="15" id="KW-0675">Receptor</keyword>
<protein>
    <submittedName>
        <fullName evidence="15">TonB-dependent receptor</fullName>
    </submittedName>
</protein>
<dbReference type="Pfam" id="PF07715">
    <property type="entry name" value="Plug"/>
    <property type="match status" value="1"/>
</dbReference>
<proteinExistence type="inferred from homology"/>
<evidence type="ECO:0000313" key="15">
    <source>
        <dbReference type="EMBL" id="TPD59246.1"/>
    </source>
</evidence>
<keyword evidence="9 11" id="KW-0472">Membrane</keyword>
<feature type="domain" description="TonB-dependent receptor-like beta-barrel" evidence="13">
    <location>
        <begin position="354"/>
        <end position="771"/>
    </location>
</feature>
<evidence type="ECO:0000256" key="9">
    <source>
        <dbReference type="ARBA" id="ARBA00023136"/>
    </source>
</evidence>